<dbReference type="InterPro" id="IPR029060">
    <property type="entry name" value="PIN-like_dom_sf"/>
</dbReference>
<keyword evidence="1" id="KW-0540">Nuclease</keyword>
<dbReference type="InterPro" id="IPR002716">
    <property type="entry name" value="PIN_dom"/>
</dbReference>
<dbReference type="RefSeq" id="WP_193119203.1">
    <property type="nucleotide sequence ID" value="NZ_BAAAIR010000047.1"/>
</dbReference>
<evidence type="ECO:0000256" key="3">
    <source>
        <dbReference type="ARBA" id="ARBA00022801"/>
    </source>
</evidence>
<feature type="domain" description="PIN" evidence="5">
    <location>
        <begin position="4"/>
        <end position="116"/>
    </location>
</feature>
<dbReference type="Proteomes" id="UP001595937">
    <property type="component" value="Unassembled WGS sequence"/>
</dbReference>
<evidence type="ECO:0000259" key="5">
    <source>
        <dbReference type="Pfam" id="PF13470"/>
    </source>
</evidence>
<comment type="caution">
    <text evidence="6">The sequence shown here is derived from an EMBL/GenBank/DDBJ whole genome shotgun (WGS) entry which is preliminary data.</text>
</comment>
<evidence type="ECO:0000256" key="1">
    <source>
        <dbReference type="ARBA" id="ARBA00022722"/>
    </source>
</evidence>
<dbReference type="Pfam" id="PF13470">
    <property type="entry name" value="PIN_3"/>
    <property type="match status" value="1"/>
</dbReference>
<dbReference type="SUPFAM" id="SSF88723">
    <property type="entry name" value="PIN domain-like"/>
    <property type="match status" value="1"/>
</dbReference>
<sequence length="199" mass="21724">MFAAVLDTSVLWPSLQRDFLLSLAAEGSYRPLWNTAILEELVFHEAKKLESRGEHVDRATTRAQRLIGQMSQAFDDALVTGWEPLEGTFDLPDPDDEHVLAAAVIGGAEVIVTSNLKDFPAGRVPKPIRAIPPAEFVVDTVRQHLAPACRAVLEICARSGRRGPALTPDDVLSTLAERYGMTEAAELLSNAPGLRRTSR</sequence>
<keyword evidence="2" id="KW-0479">Metal-binding</keyword>
<keyword evidence="4" id="KW-0460">Magnesium</keyword>
<keyword evidence="7" id="KW-1185">Reference proteome</keyword>
<accession>A0ABW0FDN6</accession>
<evidence type="ECO:0000313" key="6">
    <source>
        <dbReference type="EMBL" id="MFC5297123.1"/>
    </source>
</evidence>
<protein>
    <submittedName>
        <fullName evidence="6">PIN domain-containing protein</fullName>
    </submittedName>
</protein>
<dbReference type="GeneID" id="303298677"/>
<organism evidence="6 7">
    <name type="scientific">Brachybacterium tyrofermentans</name>
    <dbReference type="NCBI Taxonomy" id="47848"/>
    <lineage>
        <taxon>Bacteria</taxon>
        <taxon>Bacillati</taxon>
        <taxon>Actinomycetota</taxon>
        <taxon>Actinomycetes</taxon>
        <taxon>Micrococcales</taxon>
        <taxon>Dermabacteraceae</taxon>
        <taxon>Brachybacterium</taxon>
    </lineage>
</organism>
<dbReference type="EMBL" id="JBHSLN010000019">
    <property type="protein sequence ID" value="MFC5297123.1"/>
    <property type="molecule type" value="Genomic_DNA"/>
</dbReference>
<evidence type="ECO:0000256" key="2">
    <source>
        <dbReference type="ARBA" id="ARBA00022723"/>
    </source>
</evidence>
<evidence type="ECO:0000256" key="4">
    <source>
        <dbReference type="ARBA" id="ARBA00022842"/>
    </source>
</evidence>
<gene>
    <name evidence="6" type="ORF">ACFPK8_06330</name>
</gene>
<reference evidence="7" key="1">
    <citation type="journal article" date="2019" name="Int. J. Syst. Evol. Microbiol.">
        <title>The Global Catalogue of Microorganisms (GCM) 10K type strain sequencing project: providing services to taxonomists for standard genome sequencing and annotation.</title>
        <authorList>
            <consortium name="The Broad Institute Genomics Platform"/>
            <consortium name="The Broad Institute Genome Sequencing Center for Infectious Disease"/>
            <person name="Wu L."/>
            <person name="Ma J."/>
        </authorList>
    </citation>
    <scope>NUCLEOTIDE SEQUENCE [LARGE SCALE GENOMIC DNA]</scope>
    <source>
        <strain evidence="7">CGMCC 1.16455</strain>
    </source>
</reference>
<proteinExistence type="predicted"/>
<evidence type="ECO:0000313" key="7">
    <source>
        <dbReference type="Proteomes" id="UP001595937"/>
    </source>
</evidence>
<name>A0ABW0FDN6_9MICO</name>
<keyword evidence="3" id="KW-0378">Hydrolase</keyword>